<dbReference type="Proteomes" id="UP001232343">
    <property type="component" value="Unassembled WGS sequence"/>
</dbReference>
<proteinExistence type="predicted"/>
<sequence length="34" mass="4340">MPLKSYTKETLFKEWDEQYRNHKERIEVLKKEEI</sequence>
<organism evidence="1 2">
    <name type="scientific">Lederbergia wuyishanensis</name>
    <dbReference type="NCBI Taxonomy" id="1347903"/>
    <lineage>
        <taxon>Bacteria</taxon>
        <taxon>Bacillati</taxon>
        <taxon>Bacillota</taxon>
        <taxon>Bacilli</taxon>
        <taxon>Bacillales</taxon>
        <taxon>Bacillaceae</taxon>
        <taxon>Lederbergia</taxon>
    </lineage>
</organism>
<reference evidence="1 2" key="1">
    <citation type="submission" date="2023-07" db="EMBL/GenBank/DDBJ databases">
        <title>Genomic Encyclopedia of Type Strains, Phase IV (KMG-IV): sequencing the most valuable type-strain genomes for metagenomic binning, comparative biology and taxonomic classification.</title>
        <authorList>
            <person name="Goeker M."/>
        </authorList>
    </citation>
    <scope>NUCLEOTIDE SEQUENCE [LARGE SCALE GENOMIC DNA]</scope>
    <source>
        <strain evidence="1 2">DSM 27848</strain>
    </source>
</reference>
<keyword evidence="2" id="KW-1185">Reference proteome</keyword>
<evidence type="ECO:0000313" key="2">
    <source>
        <dbReference type="Proteomes" id="UP001232343"/>
    </source>
</evidence>
<dbReference type="EMBL" id="JAUSUO010000002">
    <property type="protein sequence ID" value="MDQ0342524.1"/>
    <property type="molecule type" value="Genomic_DNA"/>
</dbReference>
<comment type="caution">
    <text evidence="1">The sequence shown here is derived from an EMBL/GenBank/DDBJ whole genome shotgun (WGS) entry which is preliminary data.</text>
</comment>
<evidence type="ECO:0000313" key="1">
    <source>
        <dbReference type="EMBL" id="MDQ0342524.1"/>
    </source>
</evidence>
<protein>
    <submittedName>
        <fullName evidence="1">Uncharacterized protein</fullName>
    </submittedName>
</protein>
<name>A0ABU0D2A4_9BACI</name>
<accession>A0ABU0D2A4</accession>
<gene>
    <name evidence="1" type="ORF">J2S14_001336</name>
</gene>